<dbReference type="PANTHER" id="PTHR45913:SF10">
    <property type="entry name" value="DUF4371 DOMAIN-CONTAINING PROTEIN"/>
    <property type="match status" value="1"/>
</dbReference>
<keyword evidence="3" id="KW-1185">Reference proteome</keyword>
<dbReference type="InParanoid" id="A0A6P7FCV8"/>
<accession>A0A6P7FCV8</accession>
<name>A0A6P7FCV8_DIAVI</name>
<dbReference type="PANTHER" id="PTHR45913">
    <property type="entry name" value="EPM2A-INTERACTING PROTEIN 1"/>
    <property type="match status" value="1"/>
</dbReference>
<organism evidence="4">
    <name type="scientific">Diabrotica virgifera virgifera</name>
    <name type="common">western corn rootworm</name>
    <dbReference type="NCBI Taxonomy" id="50390"/>
    <lineage>
        <taxon>Eukaryota</taxon>
        <taxon>Metazoa</taxon>
        <taxon>Ecdysozoa</taxon>
        <taxon>Arthropoda</taxon>
        <taxon>Hexapoda</taxon>
        <taxon>Insecta</taxon>
        <taxon>Pterygota</taxon>
        <taxon>Neoptera</taxon>
        <taxon>Endopterygota</taxon>
        <taxon>Coleoptera</taxon>
        <taxon>Polyphaga</taxon>
        <taxon>Cucujiformia</taxon>
        <taxon>Chrysomeloidea</taxon>
        <taxon>Chrysomelidae</taxon>
        <taxon>Galerucinae</taxon>
        <taxon>Diabroticina</taxon>
        <taxon>Diabroticites</taxon>
        <taxon>Diabrotica</taxon>
    </lineage>
</organism>
<protein>
    <submittedName>
        <fullName evidence="4">Uncharacterized protein LOC114328089</fullName>
    </submittedName>
</protein>
<dbReference type="Pfam" id="PF05699">
    <property type="entry name" value="Dimer_Tnp_hAT"/>
    <property type="match status" value="1"/>
</dbReference>
<evidence type="ECO:0000313" key="2">
    <source>
        <dbReference type="EnsemblMetazoa" id="XP_028132642.1"/>
    </source>
</evidence>
<dbReference type="OrthoDB" id="6775661at2759"/>
<gene>
    <name evidence="4" type="primary">LOC114328089</name>
</gene>
<evidence type="ECO:0000313" key="3">
    <source>
        <dbReference type="Proteomes" id="UP001652700"/>
    </source>
</evidence>
<dbReference type="GO" id="GO:0046983">
    <property type="term" value="F:protein dimerization activity"/>
    <property type="evidence" value="ECO:0007669"/>
    <property type="project" value="InterPro"/>
</dbReference>
<dbReference type="KEGG" id="dvv:114328089"/>
<dbReference type="EnsemblMetazoa" id="XM_028276841.1">
    <property type="protein sequence ID" value="XP_028132642.1"/>
    <property type="gene ID" value="LOC114328089"/>
</dbReference>
<dbReference type="AlphaFoldDB" id="A0A6P7FCV8"/>
<reference evidence="4" key="1">
    <citation type="submission" date="2025-04" db="UniProtKB">
        <authorList>
            <consortium name="RefSeq"/>
        </authorList>
    </citation>
    <scope>IDENTIFICATION</scope>
    <source>
        <tissue evidence="4">Whole insect</tissue>
    </source>
</reference>
<sequence>MREAFLSRFQEFKDSRATLAFVKNQLNATITYLNFSPFGIDIGSFEMQLLDLQNKEIWHSKFESLCVELEILQKKKCELSSQQKWSALNDLEKEDMIIFTTWNSIPDSYDQLKKLAFAVLSFFGSTYICEQYFSSMNIIQSQLRSRLTDGNLESCLKLKTTT</sequence>
<dbReference type="RefSeq" id="XP_028132642.1">
    <property type="nucleotide sequence ID" value="XM_028276841.1"/>
</dbReference>
<proteinExistence type="predicted"/>
<reference evidence="2" key="2">
    <citation type="submission" date="2025-05" db="UniProtKB">
        <authorList>
            <consortium name="EnsemblMetazoa"/>
        </authorList>
    </citation>
    <scope>IDENTIFICATION</scope>
</reference>
<dbReference type="Proteomes" id="UP001652700">
    <property type="component" value="Unplaced"/>
</dbReference>
<feature type="domain" description="HAT C-terminal dimerisation" evidence="1">
    <location>
        <begin position="94"/>
        <end position="158"/>
    </location>
</feature>
<dbReference type="GeneID" id="114328089"/>
<dbReference type="InterPro" id="IPR008906">
    <property type="entry name" value="HATC_C_dom"/>
</dbReference>
<evidence type="ECO:0000259" key="1">
    <source>
        <dbReference type="Pfam" id="PF05699"/>
    </source>
</evidence>
<evidence type="ECO:0000313" key="4">
    <source>
        <dbReference type="RefSeq" id="XP_028132642.1"/>
    </source>
</evidence>